<dbReference type="Gene3D" id="1.20.930.10">
    <property type="entry name" value="Conserved domain common to transcription factors TFIIS, elongin A, CRSP70"/>
    <property type="match status" value="1"/>
</dbReference>
<dbReference type="PANTHER" id="PTHR46557:SF1">
    <property type="entry name" value="SERINE_THREONINE-PROTEIN PHOSPHATASE 1 REGULATORY SUBUNIT 10"/>
    <property type="match status" value="1"/>
</dbReference>
<feature type="compositionally biased region" description="Polar residues" evidence="2">
    <location>
        <begin position="461"/>
        <end position="472"/>
    </location>
</feature>
<dbReference type="InterPro" id="IPR017923">
    <property type="entry name" value="TFIIS_N"/>
</dbReference>
<dbReference type="PROSITE" id="PS51319">
    <property type="entry name" value="TFIIS_N"/>
    <property type="match status" value="1"/>
</dbReference>
<feature type="compositionally biased region" description="Polar residues" evidence="2">
    <location>
        <begin position="498"/>
        <end position="508"/>
    </location>
</feature>
<feature type="compositionally biased region" description="Low complexity" evidence="2">
    <location>
        <begin position="292"/>
        <end position="304"/>
    </location>
</feature>
<dbReference type="Proteomes" id="UP001437256">
    <property type="component" value="Unassembled WGS sequence"/>
</dbReference>
<feature type="compositionally biased region" description="Low complexity" evidence="2">
    <location>
        <begin position="83"/>
        <end position="117"/>
    </location>
</feature>
<feature type="compositionally biased region" description="Polar residues" evidence="2">
    <location>
        <begin position="819"/>
        <end position="829"/>
    </location>
</feature>
<comment type="caution">
    <text evidence="4">The sequence shown here is derived from an EMBL/GenBank/DDBJ whole genome shotgun (WGS) entry which is preliminary data.</text>
</comment>
<proteinExistence type="predicted"/>
<evidence type="ECO:0000313" key="4">
    <source>
        <dbReference type="EMBL" id="KAL0064779.1"/>
    </source>
</evidence>
<feature type="compositionally biased region" description="Low complexity" evidence="2">
    <location>
        <begin position="484"/>
        <end position="494"/>
    </location>
</feature>
<evidence type="ECO:0000313" key="5">
    <source>
        <dbReference type="Proteomes" id="UP001437256"/>
    </source>
</evidence>
<feature type="compositionally biased region" description="Polar residues" evidence="2">
    <location>
        <begin position="55"/>
        <end position="75"/>
    </location>
</feature>
<dbReference type="SUPFAM" id="SSF47676">
    <property type="entry name" value="Conserved domain common to transcription factors TFIIS, elongin A, CRSP70"/>
    <property type="match status" value="1"/>
</dbReference>
<evidence type="ECO:0000256" key="2">
    <source>
        <dbReference type="SAM" id="MobiDB-lite"/>
    </source>
</evidence>
<feature type="compositionally biased region" description="Low complexity" evidence="2">
    <location>
        <begin position="574"/>
        <end position="598"/>
    </location>
</feature>
<keyword evidence="1" id="KW-0539">Nucleus</keyword>
<sequence>MPNLAADGQRARPGSVVDEWAKDRSTPTATTPGASTSNSLDINDLISDIGAAPSGSPTSPFYGFPTQSFYSQPGPYNTMPYGSSSWSTSSLPLSSYSSLNGATSSSSGPPSQPQSHQSPPPVQAPSHSPTNEQTTMVIDPALTSMSSASNSANKIQQQQQQQHYSHSPPPQSATSSQYPYSSYSSIAPAPSFMSYYPQQHSQQQTAHSPHSHSHSPPSQGTLSPQALHASSPPASLLSTISPSQFYSNPNQQPQHQAPQRPLQIQQPQPQQSHPPPVSQPQTLQLAPYPVASSSGSQPQVQQGPTLEQRKQQLASSIKPLLQSSAFTGAQAVNTLVQRLENFGLHDVDPGLRLEILTKIRDGAGNHYFRAWSENSGALDVTREWLKAAHAAKEGDPVAETTMPLLHIIDRLPLTVETLKNSKLGKVVVKITKDPPTPAIKDMASNVERRWRQLVEGASKVGPTTNGHSSNNAAAAVKKRKSTEPAKAPPAKKAAVGTTKPSTVSTKPATTGPPVKDAKSDSSFFSAPKPKPRLPTFKKAPVPLVKKEPTEANIAQPSSIDPFQEALKSMGKGRTQSPVTVVTPPTSTPTPTASTGLTKSGKKKKSVTWAPEGKLESVKLIERAIYDDDPVGDAMHHHNSLRDLDRGEGAALHQHLFEETVDWSEPIPIEIPSDIAQITRGESSQEKTMQEQREKTALVAVYLSDSHIPETPGEATNILDADEQKDVCMMTVGPEVDDLFFSSEQAQPQQQTQLDFASVADLVAQLATGNAGNMGAGGLNVNAIAGDAGAGDVANGFNNPNGPGDPMAAFQQQLSSMSQDQIQGGNSNHIRANPSPEEGRDRGNFLIMVTITAATGHGPILAAASVAGVGVAEAAVFVDGEEEGQKEEGLDTIKENLAVSFNPEGERTLNF</sequence>
<evidence type="ECO:0000256" key="1">
    <source>
        <dbReference type="PROSITE-ProRule" id="PRU00649"/>
    </source>
</evidence>
<keyword evidence="5" id="KW-1185">Reference proteome</keyword>
<feature type="region of interest" description="Disordered" evidence="2">
    <location>
        <begin position="571"/>
        <end position="604"/>
    </location>
</feature>
<accession>A0ABR2ZVF7</accession>
<feature type="compositionally biased region" description="Polar residues" evidence="2">
    <location>
        <begin position="143"/>
        <end position="155"/>
    </location>
</feature>
<feature type="region of interest" description="Disordered" evidence="2">
    <location>
        <begin position="457"/>
        <end position="536"/>
    </location>
</feature>
<protein>
    <recommendedName>
        <fullName evidence="3">TFIIS N-terminal domain-containing protein</fullName>
    </recommendedName>
</protein>
<reference evidence="4 5" key="1">
    <citation type="submission" date="2024-05" db="EMBL/GenBank/DDBJ databases">
        <title>A draft genome resource for the thread blight pathogen Marasmius tenuissimus strain MS-2.</title>
        <authorList>
            <person name="Yulfo-Soto G.E."/>
            <person name="Baruah I.K."/>
            <person name="Amoako-Attah I."/>
            <person name="Bukari Y."/>
            <person name="Meinhardt L.W."/>
            <person name="Bailey B.A."/>
            <person name="Cohen S.P."/>
        </authorList>
    </citation>
    <scope>NUCLEOTIDE SEQUENCE [LARGE SCALE GENOMIC DNA]</scope>
    <source>
        <strain evidence="4 5">MS-2</strain>
    </source>
</reference>
<gene>
    <name evidence="4" type="ORF">AAF712_008326</name>
</gene>
<comment type="subcellular location">
    <subcellularLocation>
        <location evidence="1">Nucleus</location>
    </subcellularLocation>
</comment>
<evidence type="ECO:0000259" key="3">
    <source>
        <dbReference type="PROSITE" id="PS51319"/>
    </source>
</evidence>
<dbReference type="EMBL" id="JBBXMP010000057">
    <property type="protein sequence ID" value="KAL0064779.1"/>
    <property type="molecule type" value="Genomic_DNA"/>
</dbReference>
<feature type="domain" description="TFIIS N-terminal" evidence="3">
    <location>
        <begin position="379"/>
        <end position="457"/>
    </location>
</feature>
<feature type="compositionally biased region" description="Low complexity" evidence="2">
    <location>
        <begin position="26"/>
        <end position="39"/>
    </location>
</feature>
<name>A0ABR2ZVF7_9AGAR</name>
<dbReference type="InterPro" id="IPR035441">
    <property type="entry name" value="TFIIS/LEDGF_dom_sf"/>
</dbReference>
<organism evidence="4 5">
    <name type="scientific">Marasmius tenuissimus</name>
    <dbReference type="NCBI Taxonomy" id="585030"/>
    <lineage>
        <taxon>Eukaryota</taxon>
        <taxon>Fungi</taxon>
        <taxon>Dikarya</taxon>
        <taxon>Basidiomycota</taxon>
        <taxon>Agaricomycotina</taxon>
        <taxon>Agaricomycetes</taxon>
        <taxon>Agaricomycetidae</taxon>
        <taxon>Agaricales</taxon>
        <taxon>Marasmiineae</taxon>
        <taxon>Marasmiaceae</taxon>
        <taxon>Marasmius</taxon>
    </lineage>
</organism>
<feature type="region of interest" description="Disordered" evidence="2">
    <location>
        <begin position="819"/>
        <end position="840"/>
    </location>
</feature>
<feature type="region of interest" description="Disordered" evidence="2">
    <location>
        <begin position="1"/>
        <end position="312"/>
    </location>
</feature>
<dbReference type="Pfam" id="PF08711">
    <property type="entry name" value="Med26"/>
    <property type="match status" value="1"/>
</dbReference>
<feature type="compositionally biased region" description="Low complexity" evidence="2">
    <location>
        <begin position="156"/>
        <end position="271"/>
    </location>
</feature>
<dbReference type="PANTHER" id="PTHR46557">
    <property type="entry name" value="SERINE/THREONINE-PROTEIN PHOSPHATASE 1 REGULATORY SUBUNIT 10-RELATED"/>
    <property type="match status" value="1"/>
</dbReference>